<dbReference type="RefSeq" id="WP_134363751.1">
    <property type="nucleotide sequence ID" value="NZ_SOGJ01000023.1"/>
</dbReference>
<evidence type="ECO:0000313" key="3">
    <source>
        <dbReference type="Proteomes" id="UP000298355"/>
    </source>
</evidence>
<evidence type="ECO:0000259" key="1">
    <source>
        <dbReference type="PROSITE" id="PS51704"/>
    </source>
</evidence>
<comment type="caution">
    <text evidence="2">The sequence shown here is derived from an EMBL/GenBank/DDBJ whole genome shotgun (WGS) entry which is preliminary data.</text>
</comment>
<name>A0ABY2IXS0_9MICO</name>
<dbReference type="InterPro" id="IPR030395">
    <property type="entry name" value="GP_PDE_dom"/>
</dbReference>
<organism evidence="2 3">
    <name type="scientific">Cryobacterium breve</name>
    <dbReference type="NCBI Taxonomy" id="1259258"/>
    <lineage>
        <taxon>Bacteria</taxon>
        <taxon>Bacillati</taxon>
        <taxon>Actinomycetota</taxon>
        <taxon>Actinomycetes</taxon>
        <taxon>Micrococcales</taxon>
        <taxon>Microbacteriaceae</taxon>
        <taxon>Cryobacterium</taxon>
    </lineage>
</organism>
<dbReference type="PANTHER" id="PTHR43805:SF1">
    <property type="entry name" value="GP-PDE DOMAIN-CONTAINING PROTEIN"/>
    <property type="match status" value="1"/>
</dbReference>
<sequence>MFLEGVGPRVFAHRGLSLDAPENTLLAFRHALMAGATHIETDVHASADGIAVLSHDADCNVAGTRIRLERLTMEELRRVGLGKGQSFSSLREGLDAFPDARFNIDVKSAAAAQATAAAVSAAGAIGRVLITSFSENRRQQTVGLLPGVATSASASVIGRSVLAARLGMAAPLRLFLKGIVAVQVPESVRSLRILTPRFIRAVHAAGVEVHVWTVNDPDDMNRLMDLGVDGLVTDRCDLAVSVIAARTWESPPRNDVTER</sequence>
<dbReference type="InterPro" id="IPR017946">
    <property type="entry name" value="PLC-like_Pdiesterase_TIM-brl"/>
</dbReference>
<dbReference type="Pfam" id="PF03009">
    <property type="entry name" value="GDPD"/>
    <property type="match status" value="1"/>
</dbReference>
<dbReference type="SUPFAM" id="SSF51695">
    <property type="entry name" value="PLC-like phosphodiesterases"/>
    <property type="match status" value="1"/>
</dbReference>
<dbReference type="EMBL" id="SOGJ01000023">
    <property type="protein sequence ID" value="TFC97310.1"/>
    <property type="molecule type" value="Genomic_DNA"/>
</dbReference>
<feature type="domain" description="GP-PDE" evidence="1">
    <location>
        <begin position="8"/>
        <end position="243"/>
    </location>
</feature>
<reference evidence="2 3" key="1">
    <citation type="submission" date="2019-03" db="EMBL/GenBank/DDBJ databases">
        <title>Genomics of glacier-inhabiting Cryobacterium strains.</title>
        <authorList>
            <person name="Liu Q."/>
            <person name="Xin Y.-H."/>
        </authorList>
    </citation>
    <scope>NUCLEOTIDE SEQUENCE [LARGE SCALE GENOMIC DNA]</scope>
    <source>
        <strain evidence="2 3">TMT4-23</strain>
    </source>
</reference>
<evidence type="ECO:0000313" key="2">
    <source>
        <dbReference type="EMBL" id="TFC97310.1"/>
    </source>
</evidence>
<protein>
    <submittedName>
        <fullName evidence="2">Glycerophosphodiester phosphodiesterase</fullName>
    </submittedName>
</protein>
<dbReference type="PROSITE" id="PS51704">
    <property type="entry name" value="GP_PDE"/>
    <property type="match status" value="1"/>
</dbReference>
<dbReference type="Gene3D" id="3.20.20.190">
    <property type="entry name" value="Phosphatidylinositol (PI) phosphodiesterase"/>
    <property type="match status" value="1"/>
</dbReference>
<accession>A0ABY2IXS0</accession>
<gene>
    <name evidence="2" type="ORF">E3O65_10960</name>
</gene>
<proteinExistence type="predicted"/>
<keyword evidence="3" id="KW-1185">Reference proteome</keyword>
<dbReference type="PANTHER" id="PTHR43805">
    <property type="entry name" value="GLYCEROPHOSPHORYL DIESTER PHOSPHODIESTERASE"/>
    <property type="match status" value="1"/>
</dbReference>
<dbReference type="Proteomes" id="UP000298355">
    <property type="component" value="Unassembled WGS sequence"/>
</dbReference>